<dbReference type="Gene3D" id="6.10.250.2410">
    <property type="match status" value="1"/>
</dbReference>
<proteinExistence type="predicted"/>
<dbReference type="PANTHER" id="PTHR33969:SF2">
    <property type="entry name" value="SEGREGATION AND CONDENSATION PROTEIN A"/>
    <property type="match status" value="1"/>
</dbReference>
<dbReference type="Proteomes" id="UP000317093">
    <property type="component" value="Chromosome"/>
</dbReference>
<dbReference type="AlphaFoldDB" id="A0A518BBW3"/>
<keyword evidence="4" id="KW-1185">Reference proteome</keyword>
<dbReference type="PANTHER" id="PTHR33969">
    <property type="entry name" value="SEGREGATION AND CONDENSATION PROTEIN A"/>
    <property type="match status" value="1"/>
</dbReference>
<dbReference type="EMBL" id="CP036279">
    <property type="protein sequence ID" value="QDU64459.1"/>
    <property type="molecule type" value="Genomic_DNA"/>
</dbReference>
<accession>A0A518BBW3</accession>
<evidence type="ECO:0000313" key="3">
    <source>
        <dbReference type="EMBL" id="QDU64459.1"/>
    </source>
</evidence>
<dbReference type="Pfam" id="PF02616">
    <property type="entry name" value="SMC_ScpA"/>
    <property type="match status" value="1"/>
</dbReference>
<dbReference type="KEGG" id="knv:Pan216_53490"/>
<organism evidence="3 4">
    <name type="scientific">Kolteria novifilia</name>
    <dbReference type="NCBI Taxonomy" id="2527975"/>
    <lineage>
        <taxon>Bacteria</taxon>
        <taxon>Pseudomonadati</taxon>
        <taxon>Planctomycetota</taxon>
        <taxon>Planctomycetia</taxon>
        <taxon>Kolteriales</taxon>
        <taxon>Kolteriaceae</taxon>
        <taxon>Kolteria</taxon>
    </lineage>
</organism>
<feature type="compositionally biased region" description="Acidic residues" evidence="2">
    <location>
        <begin position="361"/>
        <end position="373"/>
    </location>
</feature>
<dbReference type="OrthoDB" id="9811016at2"/>
<feature type="region of interest" description="Disordered" evidence="2">
    <location>
        <begin position="250"/>
        <end position="380"/>
    </location>
</feature>
<reference evidence="3 4" key="1">
    <citation type="submission" date="2019-02" db="EMBL/GenBank/DDBJ databases">
        <title>Deep-cultivation of Planctomycetes and their phenomic and genomic characterization uncovers novel biology.</title>
        <authorList>
            <person name="Wiegand S."/>
            <person name="Jogler M."/>
            <person name="Boedeker C."/>
            <person name="Pinto D."/>
            <person name="Vollmers J."/>
            <person name="Rivas-Marin E."/>
            <person name="Kohn T."/>
            <person name="Peeters S.H."/>
            <person name="Heuer A."/>
            <person name="Rast P."/>
            <person name="Oberbeckmann S."/>
            <person name="Bunk B."/>
            <person name="Jeske O."/>
            <person name="Meyerdierks A."/>
            <person name="Storesund J.E."/>
            <person name="Kallscheuer N."/>
            <person name="Luecker S."/>
            <person name="Lage O.M."/>
            <person name="Pohl T."/>
            <person name="Merkel B.J."/>
            <person name="Hornburger P."/>
            <person name="Mueller R.-W."/>
            <person name="Bruemmer F."/>
            <person name="Labrenz M."/>
            <person name="Spormann A.M."/>
            <person name="Op den Camp H."/>
            <person name="Overmann J."/>
            <person name="Amann R."/>
            <person name="Jetten M.S.M."/>
            <person name="Mascher T."/>
            <person name="Medema M.H."/>
            <person name="Devos D.P."/>
            <person name="Kaster A.-K."/>
            <person name="Ovreas L."/>
            <person name="Rohde M."/>
            <person name="Galperin M.Y."/>
            <person name="Jogler C."/>
        </authorList>
    </citation>
    <scope>NUCLEOTIDE SEQUENCE [LARGE SCALE GENOMIC DNA]</scope>
    <source>
        <strain evidence="3 4">Pan216</strain>
    </source>
</reference>
<dbReference type="RefSeq" id="WP_145262691.1">
    <property type="nucleotide sequence ID" value="NZ_CP036279.1"/>
</dbReference>
<feature type="compositionally biased region" description="Low complexity" evidence="2">
    <location>
        <begin position="283"/>
        <end position="301"/>
    </location>
</feature>
<protein>
    <recommendedName>
        <fullName evidence="1">Segregation and condensation protein A</fullName>
    </recommendedName>
</protein>
<name>A0A518BBW3_9BACT</name>
<dbReference type="InterPro" id="IPR003768">
    <property type="entry name" value="ScpA"/>
</dbReference>
<evidence type="ECO:0000256" key="2">
    <source>
        <dbReference type="SAM" id="MobiDB-lite"/>
    </source>
</evidence>
<feature type="compositionally biased region" description="Acidic residues" evidence="2">
    <location>
        <begin position="343"/>
        <end position="352"/>
    </location>
</feature>
<sequence>MTTAYRVQLDVYGGPLDLLVHLVRQDEVDALELTIAEICSQYLAYLENLQAVDVDEAGEFLVLSSHLLEVKSRALLPRAEETAPEEEDETRQELVKQLLEYRRFKEAGAMLWERARAQQQKLSRQQNDLPAMQSDPGARPIRELELWDLVSAFSRILKENIVPVTDTIKIDTTPIEVYMAKHEKRVLETGGITFAELIGTTNTRSQVIGKFLALLELIKMKKVWFEMTDAYEISIYPPRPLVPLTDQERAEPMADATEPPPQQPSRDDHEASVADASDQTSEAADASPSAPQAPADPANAAWEDFEPVSLEEGSDETLPSANDLDGAWSDFEHAEELPKPEGVVDDPDLDAIEDAHGREPVEDDLGPETESDQTEPPQAD</sequence>
<evidence type="ECO:0000256" key="1">
    <source>
        <dbReference type="ARBA" id="ARBA00044777"/>
    </source>
</evidence>
<evidence type="ECO:0000313" key="4">
    <source>
        <dbReference type="Proteomes" id="UP000317093"/>
    </source>
</evidence>
<feature type="compositionally biased region" description="Basic and acidic residues" evidence="2">
    <location>
        <begin position="330"/>
        <end position="339"/>
    </location>
</feature>
<gene>
    <name evidence="3" type="primary">scpA</name>
    <name evidence="3" type="ORF">Pan216_53490</name>
</gene>